<evidence type="ECO:0000313" key="2">
    <source>
        <dbReference type="Proteomes" id="UP000203733"/>
    </source>
</evidence>
<dbReference type="RefSeq" id="YP_001111335.1">
    <property type="nucleotide sequence ID" value="NC_009240.1"/>
</dbReference>
<proteinExistence type="predicted"/>
<reference evidence="1 2" key="1">
    <citation type="journal article" date="2007" name="J. Virol.">
        <title>The genome of Gryllus bimaculatus nudivirus indicates an ancient diversification of baculovirus-related nonoccluded nudiviruses of insects.</title>
        <authorList>
            <person name="Wang Y."/>
            <person name="Kleespies R.G."/>
            <person name="Huger A.M."/>
            <person name="Jehle J.A."/>
        </authorList>
    </citation>
    <scope>NUCLEOTIDE SEQUENCE [LARGE SCALE GENOMIC DNA]</scope>
</reference>
<organism evidence="1 2">
    <name type="scientific">Gryllus bimaculatus nudivirus</name>
    <dbReference type="NCBI Taxonomy" id="432587"/>
    <lineage>
        <taxon>Viruses</taxon>
        <taxon>Viruses incertae sedis</taxon>
        <taxon>Naldaviricetes</taxon>
        <taxon>Lefavirales</taxon>
        <taxon>Nudiviridae</taxon>
        <taxon>Alphanudivirus</taxon>
        <taxon>Alphanudivirus grybimaculati</taxon>
    </lineage>
</organism>
<dbReference type="GeneID" id="4960812"/>
<dbReference type="Proteomes" id="UP000203733">
    <property type="component" value="Segment"/>
</dbReference>
<evidence type="ECO:0000313" key="1">
    <source>
        <dbReference type="EMBL" id="ABO45401.1"/>
    </source>
</evidence>
<protein>
    <submittedName>
        <fullName evidence="1">Uncharacterized protein</fullName>
    </submittedName>
</protein>
<dbReference type="KEGG" id="vg:4960812"/>
<accession>A4L231</accession>
<keyword evidence="2" id="KW-1185">Reference proteome</keyword>
<sequence>MAKGHFVVPEFILSDQNLLLYLISMYICSEFKDEIIDKSISFEDKTYATSKPSVFIHNSIFKSVSFVVKRGKEFQMPNIIFKDNENE</sequence>
<name>A4L231_9VIRU</name>
<dbReference type="EMBL" id="EF203088">
    <property type="protein sequence ID" value="ABO45401.1"/>
    <property type="molecule type" value="Genomic_DNA"/>
</dbReference>